<evidence type="ECO:0008006" key="3">
    <source>
        <dbReference type="Google" id="ProtNLM"/>
    </source>
</evidence>
<comment type="caution">
    <text evidence="1">The sequence shown here is derived from an EMBL/GenBank/DDBJ whole genome shotgun (WGS) entry which is preliminary data.</text>
</comment>
<sequence>MKILYGIQGTGHGHISRARVVLPKLREHAEVDVLVSGYNYKMNIDGEITYKARGLSLAYDNNGSVDMLETALNLHPIKFIQDMQAIPIEEYDFVVNDFEPVSAWAANGAGIPCVAISHQASFLSGKAPRPVKKSIVAEQVMKHFAPCTAAVGSHYLRYDDFIEPPIIRRQIRNLNPVQGNHITVYLPAFDHQSLCSIFNQVPKVQWHVFSPDCEEIYTKGNVKVYPVGKETFLESIESCLGIVSATGFETTAEAMLLGKKLLTIPIKNQYEQLCNAEALTRLGGTVVYHINQHFPQTLSRWIDEGLALNLPEISDEDELVQKVLYAGIGEGISSKKRRTEKAEAV</sequence>
<evidence type="ECO:0000313" key="2">
    <source>
        <dbReference type="Proteomes" id="UP001139125"/>
    </source>
</evidence>
<gene>
    <name evidence="1" type="ORF">NM125_03730</name>
</gene>
<proteinExistence type="predicted"/>
<evidence type="ECO:0000313" key="1">
    <source>
        <dbReference type="EMBL" id="MCP9290693.1"/>
    </source>
</evidence>
<reference evidence="1" key="1">
    <citation type="submission" date="2022-06" db="EMBL/GenBank/DDBJ databases">
        <title>Gracilimonas sp. CAU 1638 isolated from sea sediment.</title>
        <authorList>
            <person name="Kim W."/>
        </authorList>
    </citation>
    <scope>NUCLEOTIDE SEQUENCE</scope>
    <source>
        <strain evidence="1">CAU 1638</strain>
    </source>
</reference>
<dbReference type="SUPFAM" id="SSF53756">
    <property type="entry name" value="UDP-Glycosyltransferase/glycogen phosphorylase"/>
    <property type="match status" value="1"/>
</dbReference>
<dbReference type="Proteomes" id="UP001139125">
    <property type="component" value="Unassembled WGS sequence"/>
</dbReference>
<dbReference type="Pfam" id="PF13528">
    <property type="entry name" value="Glyco_trans_1_3"/>
    <property type="match status" value="1"/>
</dbReference>
<name>A0A9X2L1P1_9BACT</name>
<keyword evidence="2" id="KW-1185">Reference proteome</keyword>
<protein>
    <recommendedName>
        <fullName evidence="3">Glycosyl transferase</fullName>
    </recommendedName>
</protein>
<organism evidence="1 2">
    <name type="scientific">Gracilimonas sediminicola</name>
    <dbReference type="NCBI Taxonomy" id="2952158"/>
    <lineage>
        <taxon>Bacteria</taxon>
        <taxon>Pseudomonadati</taxon>
        <taxon>Balneolota</taxon>
        <taxon>Balneolia</taxon>
        <taxon>Balneolales</taxon>
        <taxon>Balneolaceae</taxon>
        <taxon>Gracilimonas</taxon>
    </lineage>
</organism>
<dbReference type="RefSeq" id="WP_255133000.1">
    <property type="nucleotide sequence ID" value="NZ_JANDBC010000001.1"/>
</dbReference>
<dbReference type="EMBL" id="JANDBC010000001">
    <property type="protein sequence ID" value="MCP9290693.1"/>
    <property type="molecule type" value="Genomic_DNA"/>
</dbReference>
<dbReference type="Gene3D" id="3.40.50.2000">
    <property type="entry name" value="Glycogen Phosphorylase B"/>
    <property type="match status" value="1"/>
</dbReference>
<accession>A0A9X2L1P1</accession>
<dbReference type="AlphaFoldDB" id="A0A9X2L1P1"/>